<evidence type="ECO:0000313" key="2">
    <source>
        <dbReference type="EMBL" id="PUU81133.1"/>
    </source>
</evidence>
<protein>
    <submittedName>
        <fullName evidence="2">Uncharacterized protein</fullName>
    </submittedName>
</protein>
<sequence>MSAQSPKVKSAEGNSVEEERKSRIAGFESHARSMGIIGEEAIAQKVAIWEGIWAAKQSGNEFEYGAGILLDTATNADQ</sequence>
<evidence type="ECO:0000313" key="3">
    <source>
        <dbReference type="Proteomes" id="UP000244722"/>
    </source>
</evidence>
<dbReference type="OrthoDB" id="10412008at2759"/>
<name>A0A2T7A086_TUBBO</name>
<keyword evidence="3" id="KW-1185">Reference proteome</keyword>
<proteinExistence type="predicted"/>
<comment type="caution">
    <text evidence="2">The sequence shown here is derived from an EMBL/GenBank/DDBJ whole genome shotgun (WGS) entry which is preliminary data.</text>
</comment>
<gene>
    <name evidence="2" type="ORF">B9Z19DRAFT_1122555</name>
</gene>
<reference evidence="2 3" key="1">
    <citation type="submission" date="2017-04" db="EMBL/GenBank/DDBJ databases">
        <title>Draft genome sequence of Tuber borchii Vittad., a whitish edible truffle.</title>
        <authorList>
            <consortium name="DOE Joint Genome Institute"/>
            <person name="Murat C."/>
            <person name="Kuo A."/>
            <person name="Barry K.W."/>
            <person name="Clum A."/>
            <person name="Dockter R.B."/>
            <person name="Fauchery L."/>
            <person name="Iotti M."/>
            <person name="Kohler A."/>
            <person name="Labutti K."/>
            <person name="Lindquist E.A."/>
            <person name="Lipzen A."/>
            <person name="Ohm R.A."/>
            <person name="Wang M."/>
            <person name="Grigoriev I.V."/>
            <person name="Zambonelli A."/>
            <person name="Martin F.M."/>
        </authorList>
    </citation>
    <scope>NUCLEOTIDE SEQUENCE [LARGE SCALE GENOMIC DNA]</scope>
    <source>
        <strain evidence="2 3">Tbo3840</strain>
    </source>
</reference>
<accession>A0A2T7A086</accession>
<feature type="region of interest" description="Disordered" evidence="1">
    <location>
        <begin position="1"/>
        <end position="24"/>
    </location>
</feature>
<dbReference type="Proteomes" id="UP000244722">
    <property type="component" value="Unassembled WGS sequence"/>
</dbReference>
<evidence type="ECO:0000256" key="1">
    <source>
        <dbReference type="SAM" id="MobiDB-lite"/>
    </source>
</evidence>
<organism evidence="2 3">
    <name type="scientific">Tuber borchii</name>
    <name type="common">White truffle</name>
    <dbReference type="NCBI Taxonomy" id="42251"/>
    <lineage>
        <taxon>Eukaryota</taxon>
        <taxon>Fungi</taxon>
        <taxon>Dikarya</taxon>
        <taxon>Ascomycota</taxon>
        <taxon>Pezizomycotina</taxon>
        <taxon>Pezizomycetes</taxon>
        <taxon>Pezizales</taxon>
        <taxon>Tuberaceae</taxon>
        <taxon>Tuber</taxon>
    </lineage>
</organism>
<dbReference type="AlphaFoldDB" id="A0A2T7A086"/>
<dbReference type="EMBL" id="NESQ01000050">
    <property type="protein sequence ID" value="PUU81133.1"/>
    <property type="molecule type" value="Genomic_DNA"/>
</dbReference>